<evidence type="ECO:0000259" key="1">
    <source>
        <dbReference type="Pfam" id="PF04233"/>
    </source>
</evidence>
<organism evidence="2 3">
    <name type="scientific">Nesterenkonia jeotgali</name>
    <dbReference type="NCBI Taxonomy" id="317018"/>
    <lineage>
        <taxon>Bacteria</taxon>
        <taxon>Bacillati</taxon>
        <taxon>Actinomycetota</taxon>
        <taxon>Actinomycetes</taxon>
        <taxon>Micrococcales</taxon>
        <taxon>Micrococcaceae</taxon>
        <taxon>Nesterenkonia</taxon>
    </lineage>
</organism>
<feature type="domain" description="Phage head morphogenesis" evidence="1">
    <location>
        <begin position="150"/>
        <end position="254"/>
    </location>
</feature>
<gene>
    <name evidence="2" type="ORF">AVL63_02830</name>
</gene>
<dbReference type="Pfam" id="PF04233">
    <property type="entry name" value="Phage_Mu_F"/>
    <property type="match status" value="1"/>
</dbReference>
<dbReference type="AlphaFoldDB" id="A0A0W8IG70"/>
<reference evidence="3" key="1">
    <citation type="submission" date="2015-12" db="EMBL/GenBank/DDBJ databases">
        <authorList>
            <person name="Nair G.R."/>
            <person name="Kaur G."/>
            <person name="Mayilraj S."/>
        </authorList>
    </citation>
    <scope>NUCLEOTIDE SEQUENCE [LARGE SCALE GENOMIC DNA]</scope>
    <source>
        <strain evidence="3">CD08_7</strain>
    </source>
</reference>
<accession>A0A0W8IG70</accession>
<dbReference type="InterPro" id="IPR006528">
    <property type="entry name" value="Phage_head_morphogenesis_dom"/>
</dbReference>
<dbReference type="STRING" id="317018.AVL63_02830"/>
<protein>
    <recommendedName>
        <fullName evidence="1">Phage head morphogenesis domain-containing protein</fullName>
    </recommendedName>
</protein>
<name>A0A0W8IG70_9MICC</name>
<comment type="caution">
    <text evidence="2">The sequence shown here is derived from an EMBL/GenBank/DDBJ whole genome shotgun (WGS) entry which is preliminary data.</text>
</comment>
<sequence length="336" mass="36606">MARRAEIVELSDAAVIAIATAWVGVWDDLAPQYDQLVQDLVAQYPTGATPAQLDQAERVTQAMQTTRPRLDELAEYADQRIIQDIETIVAGAPPVVLDGLRSQLPAGQAAAAIRFGGVSDTALAAIVARTTSQIHTATAPLSADMEAAMKRNLTQGIIDGANPRTTARRIVRDTEGAFNGGLARASRITRTEQIDAHRLAHAATVAENTDLIAARVWMATPDARTCMSCVAMSGTEFPVDTVGPEDHPQGRCAFIDKLRPWSELGIDADEPPDIDTNLTGWFDGLTEDTQRQMLGPGRYELWQQGSIGWEDLSVRRENDDWRAAYYEAPLRDLSGR</sequence>
<evidence type="ECO:0000313" key="3">
    <source>
        <dbReference type="Proteomes" id="UP000054023"/>
    </source>
</evidence>
<evidence type="ECO:0000313" key="2">
    <source>
        <dbReference type="EMBL" id="KUG58973.1"/>
    </source>
</evidence>
<keyword evidence="3" id="KW-1185">Reference proteome</keyword>
<proteinExistence type="predicted"/>
<dbReference type="Proteomes" id="UP000054023">
    <property type="component" value="Unassembled WGS sequence"/>
</dbReference>
<dbReference type="EMBL" id="LQBM01000003">
    <property type="protein sequence ID" value="KUG58973.1"/>
    <property type="molecule type" value="Genomic_DNA"/>
</dbReference>